<evidence type="ECO:0000313" key="4">
    <source>
        <dbReference type="Proteomes" id="UP001597045"/>
    </source>
</evidence>
<sequence length="152" mass="15672">MTDNNPSQTAPTESVEEGQPRRGKAVPVLVALVVVLVLAAGAFGTLWFMEKGDHRATNDQLTAARADADAAKAKGQKAEAREREANDTMMRNSGEQEKAKDKITQAYVAITAMSKGSTACAQAGRKFADVLSSGTAADVSNAASGVVSACGG</sequence>
<name>A0ABW3M4S1_9PSEU</name>
<keyword evidence="4" id="KW-1185">Reference proteome</keyword>
<organism evidence="3 4">
    <name type="scientific">Kibdelosporangium lantanae</name>
    <dbReference type="NCBI Taxonomy" id="1497396"/>
    <lineage>
        <taxon>Bacteria</taxon>
        <taxon>Bacillati</taxon>
        <taxon>Actinomycetota</taxon>
        <taxon>Actinomycetes</taxon>
        <taxon>Pseudonocardiales</taxon>
        <taxon>Pseudonocardiaceae</taxon>
        <taxon>Kibdelosporangium</taxon>
    </lineage>
</organism>
<feature type="region of interest" description="Disordered" evidence="1">
    <location>
        <begin position="1"/>
        <end position="22"/>
    </location>
</feature>
<gene>
    <name evidence="3" type="ORF">ACFQ1S_07930</name>
</gene>
<keyword evidence="2" id="KW-1133">Transmembrane helix</keyword>
<feature type="transmembrane region" description="Helical" evidence="2">
    <location>
        <begin position="25"/>
        <end position="48"/>
    </location>
</feature>
<dbReference type="EMBL" id="JBHTIS010000323">
    <property type="protein sequence ID" value="MFD1045513.1"/>
    <property type="molecule type" value="Genomic_DNA"/>
</dbReference>
<proteinExistence type="predicted"/>
<feature type="compositionally biased region" description="Polar residues" evidence="1">
    <location>
        <begin position="1"/>
        <end position="12"/>
    </location>
</feature>
<evidence type="ECO:0000256" key="1">
    <source>
        <dbReference type="SAM" id="MobiDB-lite"/>
    </source>
</evidence>
<reference evidence="4" key="1">
    <citation type="journal article" date="2019" name="Int. J. Syst. Evol. Microbiol.">
        <title>The Global Catalogue of Microorganisms (GCM) 10K type strain sequencing project: providing services to taxonomists for standard genome sequencing and annotation.</title>
        <authorList>
            <consortium name="The Broad Institute Genomics Platform"/>
            <consortium name="The Broad Institute Genome Sequencing Center for Infectious Disease"/>
            <person name="Wu L."/>
            <person name="Ma J."/>
        </authorList>
    </citation>
    <scope>NUCLEOTIDE SEQUENCE [LARGE SCALE GENOMIC DNA]</scope>
    <source>
        <strain evidence="4">JCM 31486</strain>
    </source>
</reference>
<feature type="compositionally biased region" description="Basic and acidic residues" evidence="1">
    <location>
        <begin position="67"/>
        <end position="86"/>
    </location>
</feature>
<accession>A0ABW3M4S1</accession>
<feature type="region of interest" description="Disordered" evidence="1">
    <location>
        <begin position="67"/>
        <end position="98"/>
    </location>
</feature>
<dbReference type="Proteomes" id="UP001597045">
    <property type="component" value="Unassembled WGS sequence"/>
</dbReference>
<keyword evidence="2" id="KW-0812">Transmembrane</keyword>
<protein>
    <submittedName>
        <fullName evidence="3">Uncharacterized protein</fullName>
    </submittedName>
</protein>
<evidence type="ECO:0000256" key="2">
    <source>
        <dbReference type="SAM" id="Phobius"/>
    </source>
</evidence>
<keyword evidence="2" id="KW-0472">Membrane</keyword>
<evidence type="ECO:0000313" key="3">
    <source>
        <dbReference type="EMBL" id="MFD1045513.1"/>
    </source>
</evidence>
<comment type="caution">
    <text evidence="3">The sequence shown here is derived from an EMBL/GenBank/DDBJ whole genome shotgun (WGS) entry which is preliminary data.</text>
</comment>